<dbReference type="STRING" id="1029756.W911_11270"/>
<dbReference type="InterPro" id="IPR027266">
    <property type="entry name" value="TrmE/GcvT-like"/>
</dbReference>
<accession>V5SEB0</accession>
<dbReference type="OrthoDB" id="9179874at2"/>
<dbReference type="EMBL" id="CP006912">
    <property type="protein sequence ID" value="AHB48853.1"/>
    <property type="molecule type" value="Genomic_DNA"/>
</dbReference>
<dbReference type="HOGENOM" id="CLU_105358_0_0_5"/>
<keyword evidence="2" id="KW-1185">Reference proteome</keyword>
<dbReference type="Proteomes" id="UP000018542">
    <property type="component" value="Chromosome"/>
</dbReference>
<organism evidence="1 2">
    <name type="scientific">Hyphomicrobium nitrativorans NL23</name>
    <dbReference type="NCBI Taxonomy" id="1029756"/>
    <lineage>
        <taxon>Bacteria</taxon>
        <taxon>Pseudomonadati</taxon>
        <taxon>Pseudomonadota</taxon>
        <taxon>Alphaproteobacteria</taxon>
        <taxon>Hyphomicrobiales</taxon>
        <taxon>Hyphomicrobiaceae</taxon>
        <taxon>Hyphomicrobium</taxon>
    </lineage>
</organism>
<name>V5SEB0_9HYPH</name>
<evidence type="ECO:0000313" key="2">
    <source>
        <dbReference type="Proteomes" id="UP000018542"/>
    </source>
</evidence>
<gene>
    <name evidence="1" type="ORF">W911_11270</name>
</gene>
<dbReference type="PATRIC" id="fig|1029756.8.peg.2343"/>
<protein>
    <submittedName>
        <fullName evidence="1">Sarcosine oxidase</fullName>
    </submittedName>
</protein>
<sequence>MSDTAASPPLTRARTPLAHILAERGAHWRTLGDTAAATKLSTSPALDELAIVDLSPLPRIGFKGRGTIEAMRARGLLVEAEPNRLFPQDDGSLCLVLAPSEVLILSAFDGNESRFSEWEQTFRLDDEECTYPLPRRDSHAWLAVTGRRAPAMFAKLCGVDLRLGKFPNHAIAQTSVARINAIVARSDRGETPVFHLLADIASALYLSSCLLDAAREYGGEFAGLDRLESLT</sequence>
<dbReference type="AlphaFoldDB" id="V5SEB0"/>
<dbReference type="KEGG" id="hni:W911_11270"/>
<dbReference type="RefSeq" id="WP_023787602.1">
    <property type="nucleotide sequence ID" value="NC_022997.1"/>
</dbReference>
<reference evidence="1 2" key="1">
    <citation type="journal article" date="2014" name="Genome Announc.">
        <title>Complete Genome Sequence of Hyphomicrobium nitrativorans Strain NL23, a Denitrifying Bacterium Isolated from Biofilm of a Methanol-Fed Denitrification System Treating Seawater at the Montreal Biodome.</title>
        <authorList>
            <person name="Martineau C."/>
            <person name="Villeneuve C."/>
            <person name="Mauffrey F."/>
            <person name="Villemur R."/>
        </authorList>
    </citation>
    <scope>NUCLEOTIDE SEQUENCE [LARGE SCALE GENOMIC DNA]</scope>
    <source>
        <strain evidence="1">NL23</strain>
    </source>
</reference>
<proteinExistence type="predicted"/>
<dbReference type="Gene3D" id="3.30.1360.120">
    <property type="entry name" value="Probable tRNA modification gtpase trme, domain 1"/>
    <property type="match status" value="1"/>
</dbReference>
<dbReference type="SUPFAM" id="SSF103025">
    <property type="entry name" value="Folate-binding domain"/>
    <property type="match status" value="1"/>
</dbReference>
<evidence type="ECO:0000313" key="1">
    <source>
        <dbReference type="EMBL" id="AHB48853.1"/>
    </source>
</evidence>